<comment type="caution">
    <text evidence="2">The sequence shown here is derived from an EMBL/GenBank/DDBJ whole genome shotgun (WGS) entry which is preliminary data.</text>
</comment>
<gene>
    <name evidence="2" type="ORF">HNQ52_001503</name>
</gene>
<keyword evidence="2" id="KW-0132">Cell division</keyword>
<reference evidence="2 3" key="1">
    <citation type="submission" date="2020-08" db="EMBL/GenBank/DDBJ databases">
        <title>Genomic Encyclopedia of Type Strains, Phase IV (KMG-IV): sequencing the most valuable type-strain genomes for metagenomic binning, comparative biology and taxonomic classification.</title>
        <authorList>
            <person name="Goeker M."/>
        </authorList>
    </citation>
    <scope>NUCLEOTIDE SEQUENCE [LARGE SCALE GENOMIC DNA]</scope>
    <source>
        <strain evidence="2 3">DSM 24163</strain>
    </source>
</reference>
<dbReference type="RefSeq" id="WP_183960482.1">
    <property type="nucleotide sequence ID" value="NZ_JACHHP010000002.1"/>
</dbReference>
<name>A0A7W8D4W1_9GAMM</name>
<dbReference type="Gene3D" id="1.20.5.340">
    <property type="match status" value="1"/>
</dbReference>
<organism evidence="2 3">
    <name type="scientific">Chiayiivirga flava</name>
    <dbReference type="NCBI Taxonomy" id="659595"/>
    <lineage>
        <taxon>Bacteria</taxon>
        <taxon>Pseudomonadati</taxon>
        <taxon>Pseudomonadota</taxon>
        <taxon>Gammaproteobacteria</taxon>
        <taxon>Lysobacterales</taxon>
        <taxon>Lysobacteraceae</taxon>
        <taxon>Chiayiivirga</taxon>
    </lineage>
</organism>
<accession>A0A7W8D4W1</accession>
<dbReference type="InterPro" id="IPR012662">
    <property type="entry name" value="CHP02449"/>
</dbReference>
<keyword evidence="1" id="KW-0175">Coiled coil</keyword>
<evidence type="ECO:0000313" key="3">
    <source>
        <dbReference type="Proteomes" id="UP000521199"/>
    </source>
</evidence>
<feature type="coiled-coil region" evidence="1">
    <location>
        <begin position="10"/>
        <end position="72"/>
    </location>
</feature>
<dbReference type="EMBL" id="JACHHP010000002">
    <property type="protein sequence ID" value="MBB5207974.1"/>
    <property type="molecule type" value="Genomic_DNA"/>
</dbReference>
<sequence length="73" mass="8436">MAASDHLEQVHQLTDKIDRLCDVVRRLLDENRSLRTSQDQLIGERAALLTKNEQARSRVEAMIQRLKSLEHNA</sequence>
<keyword evidence="2" id="KW-0131">Cell cycle</keyword>
<dbReference type="NCBIfam" id="TIGR02449">
    <property type="entry name" value="TIGR02449 family protein"/>
    <property type="match status" value="1"/>
</dbReference>
<dbReference type="GO" id="GO:0051301">
    <property type="term" value="P:cell division"/>
    <property type="evidence" value="ECO:0007669"/>
    <property type="project" value="UniProtKB-KW"/>
</dbReference>
<protein>
    <submittedName>
        <fullName evidence="2">Cell division protein ZapB</fullName>
    </submittedName>
</protein>
<proteinExistence type="predicted"/>
<evidence type="ECO:0000256" key="1">
    <source>
        <dbReference type="SAM" id="Coils"/>
    </source>
</evidence>
<dbReference type="AlphaFoldDB" id="A0A7W8D4W1"/>
<keyword evidence="3" id="KW-1185">Reference proteome</keyword>
<evidence type="ECO:0000313" key="2">
    <source>
        <dbReference type="EMBL" id="MBB5207974.1"/>
    </source>
</evidence>
<dbReference type="Proteomes" id="UP000521199">
    <property type="component" value="Unassembled WGS sequence"/>
</dbReference>